<feature type="region of interest" description="Disordered" evidence="1">
    <location>
        <begin position="413"/>
        <end position="437"/>
    </location>
</feature>
<feature type="compositionally biased region" description="Low complexity" evidence="1">
    <location>
        <begin position="82"/>
        <end position="111"/>
    </location>
</feature>
<gene>
    <name evidence="2" type="ORF">BCR44DRAFT_56177</name>
</gene>
<evidence type="ECO:0000256" key="1">
    <source>
        <dbReference type="SAM" id="MobiDB-lite"/>
    </source>
</evidence>
<feature type="compositionally biased region" description="Low complexity" evidence="1">
    <location>
        <begin position="413"/>
        <end position="423"/>
    </location>
</feature>
<reference evidence="2 3" key="1">
    <citation type="submission" date="2016-07" db="EMBL/GenBank/DDBJ databases">
        <title>Pervasive Adenine N6-methylation of Active Genes in Fungi.</title>
        <authorList>
            <consortium name="DOE Joint Genome Institute"/>
            <person name="Mondo S.J."/>
            <person name="Dannebaum R.O."/>
            <person name="Kuo R.C."/>
            <person name="Labutti K."/>
            <person name="Haridas S."/>
            <person name="Kuo A."/>
            <person name="Salamov A."/>
            <person name="Ahrendt S.R."/>
            <person name="Lipzen A."/>
            <person name="Sullivan W."/>
            <person name="Andreopoulos W.B."/>
            <person name="Clum A."/>
            <person name="Lindquist E."/>
            <person name="Daum C."/>
            <person name="Ramamoorthy G.K."/>
            <person name="Gryganskyi A."/>
            <person name="Culley D."/>
            <person name="Magnuson J.K."/>
            <person name="James T.Y."/>
            <person name="O'Malley M.A."/>
            <person name="Stajich J.E."/>
            <person name="Spatafora J.W."/>
            <person name="Visel A."/>
            <person name="Grigoriev I.V."/>
        </authorList>
    </citation>
    <scope>NUCLEOTIDE SEQUENCE [LARGE SCALE GENOMIC DNA]</scope>
    <source>
        <strain evidence="2 3">PL171</strain>
    </source>
</reference>
<evidence type="ECO:0000313" key="2">
    <source>
        <dbReference type="EMBL" id="ORZ29447.1"/>
    </source>
</evidence>
<feature type="compositionally biased region" description="Polar residues" evidence="1">
    <location>
        <begin position="282"/>
        <end position="293"/>
    </location>
</feature>
<protein>
    <submittedName>
        <fullName evidence="2">Uncharacterized protein</fullName>
    </submittedName>
</protein>
<feature type="region of interest" description="Disordered" evidence="1">
    <location>
        <begin position="281"/>
        <end position="307"/>
    </location>
</feature>
<sequence>MPQGADPSSGASQPAAALPQRSSTSAASSSRNEPGIITTSPFPPPPPPPSRPRSPPRVRRTPHDSGPTIICPSPFPQPTTTPPSRVSSATPPTTTPPMARSSSGSVPPSTSARPAGLHVPRPVSTAASQPESVINLDRVIADPNVTIPGGIRAFLRSTQNPDLELVFGDEGEMVHLSPEAHIDAILRRSGLPALDADDGGSESSTDGEVMAMSSDESDSDLAGQAASSASAAAGIGSSTSAAATVAGSPDVWSIAQPPPRATTASFSTPSTVPSALRLLLGQPSTAPTPTNRTLVAHSAASRNPSGAPGASLDGILVQAAAYGHAHHAATDRMSAVQSAASPNTSGAPGASLAGIFMRAATNDHAHHAGPLSSSSAFSALPSTLQSQPTRSVAVTQAMGGGFADTEQARLFTSSSPFMSSSPSLGQGHVRPTGTQAHSLPAPFMPASSASASIPFPAVPPMYQIQQQGDILHQPLQHLPPPLPLHPTLLSAAQQPRSRNAARTSEVAGLDSLDDLASEFDRVNKSVRR</sequence>
<evidence type="ECO:0000313" key="3">
    <source>
        <dbReference type="Proteomes" id="UP000193411"/>
    </source>
</evidence>
<name>A0A1Y2H4F3_9FUNG</name>
<organism evidence="2 3">
    <name type="scientific">Catenaria anguillulae PL171</name>
    <dbReference type="NCBI Taxonomy" id="765915"/>
    <lineage>
        <taxon>Eukaryota</taxon>
        <taxon>Fungi</taxon>
        <taxon>Fungi incertae sedis</taxon>
        <taxon>Blastocladiomycota</taxon>
        <taxon>Blastocladiomycetes</taxon>
        <taxon>Blastocladiales</taxon>
        <taxon>Catenariaceae</taxon>
        <taxon>Catenaria</taxon>
    </lineage>
</organism>
<feature type="region of interest" description="Disordered" evidence="1">
    <location>
        <begin position="193"/>
        <end position="225"/>
    </location>
</feature>
<feature type="compositionally biased region" description="Pro residues" evidence="1">
    <location>
        <begin position="41"/>
        <end position="53"/>
    </location>
</feature>
<keyword evidence="3" id="KW-1185">Reference proteome</keyword>
<comment type="caution">
    <text evidence="2">The sequence shown here is derived from an EMBL/GenBank/DDBJ whole genome shotgun (WGS) entry which is preliminary data.</text>
</comment>
<dbReference type="Proteomes" id="UP000193411">
    <property type="component" value="Unassembled WGS sequence"/>
</dbReference>
<dbReference type="AlphaFoldDB" id="A0A1Y2H4F3"/>
<dbReference type="EMBL" id="MCFL01000192">
    <property type="protein sequence ID" value="ORZ29447.1"/>
    <property type="molecule type" value="Genomic_DNA"/>
</dbReference>
<feature type="region of interest" description="Disordered" evidence="1">
    <location>
        <begin position="1"/>
        <end position="129"/>
    </location>
</feature>
<accession>A0A1Y2H4F3</accession>
<proteinExistence type="predicted"/>